<protein>
    <submittedName>
        <fullName evidence="1">Uncharacterized protein</fullName>
    </submittedName>
</protein>
<comment type="caution">
    <text evidence="1">The sequence shown here is derived from an EMBL/GenBank/DDBJ whole genome shotgun (WGS) entry which is preliminary data.</text>
</comment>
<evidence type="ECO:0000313" key="1">
    <source>
        <dbReference type="EMBL" id="NYE94180.1"/>
    </source>
</evidence>
<organism evidence="1 2">
    <name type="scientific">Psychromicrobium silvestre</name>
    <dbReference type="NCBI Taxonomy" id="1645614"/>
    <lineage>
        <taxon>Bacteria</taxon>
        <taxon>Bacillati</taxon>
        <taxon>Actinomycetota</taxon>
        <taxon>Actinomycetes</taxon>
        <taxon>Micrococcales</taxon>
        <taxon>Micrococcaceae</taxon>
        <taxon>Psychromicrobium</taxon>
    </lineage>
</organism>
<dbReference type="EMBL" id="JACBYQ010000001">
    <property type="protein sequence ID" value="NYE94180.1"/>
    <property type="molecule type" value="Genomic_DNA"/>
</dbReference>
<accession>A0A7Y9LRC3</accession>
<sequence length="240" mass="26333">MAMTYSTSMVELSAETSARVLDLLNDPQRSKRRALPVDWGQQEDAALLETLGLLTESGAFTSLGWKVAGIVRNPLGRISLNGLGFSSARSFELFLGSELAVVFSSAPPGTPQEVVEPGSRFFAVTGLERSLMHLTGWLNISPRPEYQLSATRVRWDELCRRIESNVAPLPLGVPTEANQPWRVILLEHDKGPEGGEMIIDAGSAGWWSAERDGEQANLSPQDSLGLFTALHGLWRSYLRQ</sequence>
<dbReference type="AlphaFoldDB" id="A0A7Y9LRC3"/>
<reference evidence="1 2" key="1">
    <citation type="submission" date="2020-07" db="EMBL/GenBank/DDBJ databases">
        <title>Sequencing the genomes of 1000 actinobacteria strains.</title>
        <authorList>
            <person name="Klenk H.-P."/>
        </authorList>
    </citation>
    <scope>NUCLEOTIDE SEQUENCE [LARGE SCALE GENOMIC DNA]</scope>
    <source>
        <strain evidence="1 2">DSM 102047</strain>
    </source>
</reference>
<gene>
    <name evidence="1" type="ORF">FHU41_000401</name>
</gene>
<evidence type="ECO:0000313" key="2">
    <source>
        <dbReference type="Proteomes" id="UP000521748"/>
    </source>
</evidence>
<name>A0A7Y9LRC3_9MICC</name>
<dbReference type="Proteomes" id="UP000521748">
    <property type="component" value="Unassembled WGS sequence"/>
</dbReference>
<proteinExistence type="predicted"/>
<keyword evidence="2" id="KW-1185">Reference proteome</keyword>
<dbReference type="RefSeq" id="WP_179387977.1">
    <property type="nucleotide sequence ID" value="NZ_JACBYQ010000001.1"/>
</dbReference>